<dbReference type="InterPro" id="IPR050557">
    <property type="entry name" value="RTX_toxin/Mannuronan_C5-epim"/>
</dbReference>
<sequence>MAVIFQTTDDTDGIIVNNSDELVIMPGVNVTDPSGTGVLLSSGASITRVYNYGHIISSSAAVDANSSSIIENHGTITSINSEAIDLAGEDTTHVIRNFGTITTNAYMIDTLSLGGESDITLFNSGDMIQNQGTTSTFNYNDSSLGDVTIVNSGTIFSNTINMGRLGEGYLYNTGEITSTYIAGSSSALGLTVVNHGTITDRDANSIIQGSSVNDLVVNSGIITGAINLWIGDDFYSTIGDGVTAGTIYGEAGNDTLVGGEFADELDGGADDDQLVGRGGDDVLDGGSGDDFILGGEGNDGINGGSNNDTLNANAGDDSVYGEGGNDVLVGQDGSDLLDGGDNDDIMDGGNGDDTLEGGSGNDILRGRAGEDDLAGGLGRDYLTGGEGADNFVFRALAGTVAGANRDQIMDFEQGVDLIVVAGMSPGVFEFRGTAAFAPSGNPEIRLNETATGSTIVQFDADGNGTIDAEIRVGGVTGLTADDFVL</sequence>
<dbReference type="InterPro" id="IPR001343">
    <property type="entry name" value="Hemolysn_Ca-bd"/>
</dbReference>
<proteinExistence type="predicted"/>
<accession>A0A222EBQ2</accession>
<dbReference type="EMBL" id="CP022542">
    <property type="protein sequence ID" value="ASP23605.1"/>
    <property type="molecule type" value="Genomic_DNA"/>
</dbReference>
<keyword evidence="2" id="KW-0964">Secreted</keyword>
<evidence type="ECO:0000256" key="3">
    <source>
        <dbReference type="SAM" id="MobiDB-lite"/>
    </source>
</evidence>
<evidence type="ECO:0000256" key="1">
    <source>
        <dbReference type="ARBA" id="ARBA00004613"/>
    </source>
</evidence>
<feature type="compositionally biased region" description="Gly residues" evidence="3">
    <location>
        <begin position="294"/>
        <end position="303"/>
    </location>
</feature>
<organism evidence="4 5">
    <name type="scientific">Antarctobacter heliothermus</name>
    <dbReference type="NCBI Taxonomy" id="74033"/>
    <lineage>
        <taxon>Bacteria</taxon>
        <taxon>Pseudomonadati</taxon>
        <taxon>Pseudomonadota</taxon>
        <taxon>Alphaproteobacteria</taxon>
        <taxon>Rhodobacterales</taxon>
        <taxon>Roseobacteraceae</taxon>
        <taxon>Antarctobacter</taxon>
    </lineage>
</organism>
<evidence type="ECO:0000256" key="2">
    <source>
        <dbReference type="ARBA" id="ARBA00022525"/>
    </source>
</evidence>
<dbReference type="PANTHER" id="PTHR38340">
    <property type="entry name" value="S-LAYER PROTEIN"/>
    <property type="match status" value="1"/>
</dbReference>
<dbReference type="Pfam" id="PF00353">
    <property type="entry name" value="HemolysinCabind"/>
    <property type="match status" value="3"/>
</dbReference>
<dbReference type="PROSITE" id="PS00330">
    <property type="entry name" value="HEMOLYSIN_CALCIUM"/>
    <property type="match status" value="1"/>
</dbReference>
<comment type="subcellular location">
    <subcellularLocation>
        <location evidence="1">Secreted</location>
    </subcellularLocation>
</comment>
<dbReference type="RefSeq" id="WP_094037673.1">
    <property type="nucleotide sequence ID" value="NZ_CP022542.1"/>
</dbReference>
<dbReference type="Proteomes" id="UP000203589">
    <property type="component" value="Plasmid pSMS3-2"/>
</dbReference>
<evidence type="ECO:0000313" key="5">
    <source>
        <dbReference type="Proteomes" id="UP000203589"/>
    </source>
</evidence>
<dbReference type="PRINTS" id="PR00313">
    <property type="entry name" value="CABNDNGRPT"/>
</dbReference>
<dbReference type="InterPro" id="IPR011049">
    <property type="entry name" value="Serralysin-like_metalloprot_C"/>
</dbReference>
<dbReference type="SUPFAM" id="SSF51120">
    <property type="entry name" value="beta-Roll"/>
    <property type="match status" value="2"/>
</dbReference>
<dbReference type="PANTHER" id="PTHR38340:SF1">
    <property type="entry name" value="S-LAYER PROTEIN"/>
    <property type="match status" value="1"/>
</dbReference>
<feature type="compositionally biased region" description="Low complexity" evidence="3">
    <location>
        <begin position="326"/>
        <end position="337"/>
    </location>
</feature>
<dbReference type="OrthoDB" id="733404at2"/>
<keyword evidence="5" id="KW-1185">Reference proteome</keyword>
<dbReference type="InterPro" id="IPR018511">
    <property type="entry name" value="Hemolysin-typ_Ca-bd_CS"/>
</dbReference>
<feature type="region of interest" description="Disordered" evidence="3">
    <location>
        <begin position="294"/>
        <end position="361"/>
    </location>
</feature>
<protein>
    <submittedName>
        <fullName evidence="4">Leukotoxin</fullName>
    </submittedName>
</protein>
<dbReference type="AlphaFoldDB" id="A0A222EBQ2"/>
<name>A0A222EBQ2_9RHOB</name>
<geneLocation type="plasmid" evidence="5">
    <name>psms3-2</name>
</geneLocation>
<dbReference type="Gene3D" id="2.150.10.10">
    <property type="entry name" value="Serralysin-like metalloprotease, C-terminal"/>
    <property type="match status" value="3"/>
</dbReference>
<evidence type="ECO:0000313" key="4">
    <source>
        <dbReference type="EMBL" id="ASP23605.1"/>
    </source>
</evidence>
<gene>
    <name evidence="4" type="primary">ltxA</name>
    <name evidence="4" type="ORF">ANTHELSMS3_04707</name>
</gene>
<dbReference type="GO" id="GO:0005576">
    <property type="term" value="C:extracellular region"/>
    <property type="evidence" value="ECO:0007669"/>
    <property type="project" value="UniProtKB-SubCell"/>
</dbReference>
<dbReference type="KEGG" id="aht:ANTHELSMS3_04707"/>
<reference evidence="4 5" key="1">
    <citation type="submission" date="2017-07" db="EMBL/GenBank/DDBJ databases">
        <title>Genome Sequence of Antarctobacter heliothermus Strain SMS3 Isolated from a culture of the Diatom Skeletonema marinoi.</title>
        <authorList>
            <person name="Topel M."/>
            <person name="Pinder M.I.M."/>
            <person name="Johansson O.N."/>
            <person name="Kourtchenko O."/>
            <person name="Godhe A."/>
            <person name="Clarke A.K."/>
        </authorList>
    </citation>
    <scope>NUCLEOTIDE SEQUENCE [LARGE SCALE GENOMIC DNA]</scope>
    <source>
        <strain evidence="4 5">SMS3</strain>
        <plasmid evidence="5">Plasmid psms3-2</plasmid>
    </source>
</reference>
<keyword evidence="4" id="KW-0614">Plasmid</keyword>
<dbReference type="GO" id="GO:0005509">
    <property type="term" value="F:calcium ion binding"/>
    <property type="evidence" value="ECO:0007669"/>
    <property type="project" value="InterPro"/>
</dbReference>